<dbReference type="Proteomes" id="UP000240493">
    <property type="component" value="Unassembled WGS sequence"/>
</dbReference>
<reference evidence="1 2" key="1">
    <citation type="submission" date="2016-07" db="EMBL/GenBank/DDBJ databases">
        <title>Multiple horizontal gene transfer events from other fungi enriched the ability of initially mycotrophic Trichoderma (Ascomycota) to feed on dead plant biomass.</title>
        <authorList>
            <consortium name="DOE Joint Genome Institute"/>
            <person name="Aerts A."/>
            <person name="Atanasova L."/>
            <person name="Chenthamara K."/>
            <person name="Zhang J."/>
            <person name="Grujic M."/>
            <person name="Henrissat B."/>
            <person name="Kuo A."/>
            <person name="Salamov A."/>
            <person name="Lipzen A."/>
            <person name="Labutti K."/>
            <person name="Barry K."/>
            <person name="Miao Y."/>
            <person name="Rahimi M.J."/>
            <person name="Shen Q."/>
            <person name="Grigoriev I.V."/>
            <person name="Kubicek C.P."/>
            <person name="Druzhinina I.S."/>
        </authorList>
    </citation>
    <scope>NUCLEOTIDE SEQUENCE [LARGE SCALE GENOMIC DNA]</scope>
    <source>
        <strain evidence="1 2">CBS 433.97</strain>
    </source>
</reference>
<dbReference type="AlphaFoldDB" id="A0A2T3Z6X9"/>
<keyword evidence="2" id="KW-1185">Reference proteome</keyword>
<accession>A0A2T3Z6X9</accession>
<protein>
    <submittedName>
        <fullName evidence="1">Uncharacterized protein</fullName>
    </submittedName>
</protein>
<evidence type="ECO:0000313" key="1">
    <source>
        <dbReference type="EMBL" id="PTB40542.1"/>
    </source>
</evidence>
<dbReference type="EMBL" id="KZ679262">
    <property type="protein sequence ID" value="PTB40542.1"/>
    <property type="molecule type" value="Genomic_DNA"/>
</dbReference>
<name>A0A2T3Z6X9_TRIA4</name>
<sequence length="53" mass="5863">MPSQACEALRKAAKCQRRVKNPPPRVISCSFLIADLDLSYACVCVCVSPKTFF</sequence>
<organism evidence="1 2">
    <name type="scientific">Trichoderma asperellum (strain ATCC 204424 / CBS 433.97 / NBRC 101777)</name>
    <dbReference type="NCBI Taxonomy" id="1042311"/>
    <lineage>
        <taxon>Eukaryota</taxon>
        <taxon>Fungi</taxon>
        <taxon>Dikarya</taxon>
        <taxon>Ascomycota</taxon>
        <taxon>Pezizomycotina</taxon>
        <taxon>Sordariomycetes</taxon>
        <taxon>Hypocreomycetidae</taxon>
        <taxon>Hypocreales</taxon>
        <taxon>Hypocreaceae</taxon>
        <taxon>Trichoderma</taxon>
    </lineage>
</organism>
<gene>
    <name evidence="1" type="ORF">M441DRAFT_407747</name>
</gene>
<proteinExistence type="predicted"/>
<evidence type="ECO:0000313" key="2">
    <source>
        <dbReference type="Proteomes" id="UP000240493"/>
    </source>
</evidence>